<sequence length="487" mass="53452">MSEERSRRLSQIFDPLARFTDHSGAGQSASTPNSPRLLPRRSRDPPPPPPRPLLHPAAAARLDPLELELAAELGGPGLVNWQERCLELQLELHRSRHQATRVRDMLRDKHSFNILIRHFRPVNSPPAVHRREDLEAAPLTNWRARRPAGRGVTLTVCSTELTKEKAVKMRCLFEKWPLFIHLAHAPCGDGPARPARWTRTETENGTGVENGCGVGITIKRVTGCGIESDTDIQSEINRHKDKGIRHTSMLAQLRALVVRAGTTKKAVVARWLSALLSKKEVVGSILTMSESTMSFQVNTHHTLIDFGGHFKPAASNLYRADDDVRPAAGRGLRGGAERGARGGERGTAAASGNGLSNLLRPVEGLEAVTRSLRTQPSGIRYGLAAVKVGARMVLRGPSAPLCHAQLIARLRSQNPTKFLPRNCLNLLKIYAIMKLNFFIFHMSDLCFSTNKILLPKENLNLIASSSAAASARAVPCANLNTVIHHEL</sequence>
<dbReference type="AlphaFoldDB" id="A0A4C1XU05"/>
<accession>A0A4C1XU05</accession>
<gene>
    <name evidence="2" type="ORF">EVAR_54017_1</name>
</gene>
<dbReference type="Proteomes" id="UP000299102">
    <property type="component" value="Unassembled WGS sequence"/>
</dbReference>
<reference evidence="2 3" key="1">
    <citation type="journal article" date="2019" name="Commun. Biol.">
        <title>The bagworm genome reveals a unique fibroin gene that provides high tensile strength.</title>
        <authorList>
            <person name="Kono N."/>
            <person name="Nakamura H."/>
            <person name="Ohtoshi R."/>
            <person name="Tomita M."/>
            <person name="Numata K."/>
            <person name="Arakawa K."/>
        </authorList>
    </citation>
    <scope>NUCLEOTIDE SEQUENCE [LARGE SCALE GENOMIC DNA]</scope>
</reference>
<keyword evidence="3" id="KW-1185">Reference proteome</keyword>
<protein>
    <submittedName>
        <fullName evidence="2">Uncharacterized protein</fullName>
    </submittedName>
</protein>
<dbReference type="EMBL" id="BGZK01000959">
    <property type="protein sequence ID" value="GBP66523.1"/>
    <property type="molecule type" value="Genomic_DNA"/>
</dbReference>
<proteinExistence type="predicted"/>
<evidence type="ECO:0000256" key="1">
    <source>
        <dbReference type="SAM" id="MobiDB-lite"/>
    </source>
</evidence>
<dbReference type="STRING" id="151549.A0A4C1XU05"/>
<feature type="compositionally biased region" description="Basic and acidic residues" evidence="1">
    <location>
        <begin position="335"/>
        <end position="344"/>
    </location>
</feature>
<evidence type="ECO:0000313" key="3">
    <source>
        <dbReference type="Proteomes" id="UP000299102"/>
    </source>
</evidence>
<dbReference type="OrthoDB" id="7670977at2759"/>
<comment type="caution">
    <text evidence="2">The sequence shown here is derived from an EMBL/GenBank/DDBJ whole genome shotgun (WGS) entry which is preliminary data.</text>
</comment>
<feature type="region of interest" description="Disordered" evidence="1">
    <location>
        <begin position="329"/>
        <end position="354"/>
    </location>
</feature>
<name>A0A4C1XU05_EUMVA</name>
<evidence type="ECO:0000313" key="2">
    <source>
        <dbReference type="EMBL" id="GBP66523.1"/>
    </source>
</evidence>
<organism evidence="2 3">
    <name type="scientific">Eumeta variegata</name>
    <name type="common">Bagworm moth</name>
    <name type="synonym">Eumeta japonica</name>
    <dbReference type="NCBI Taxonomy" id="151549"/>
    <lineage>
        <taxon>Eukaryota</taxon>
        <taxon>Metazoa</taxon>
        <taxon>Ecdysozoa</taxon>
        <taxon>Arthropoda</taxon>
        <taxon>Hexapoda</taxon>
        <taxon>Insecta</taxon>
        <taxon>Pterygota</taxon>
        <taxon>Neoptera</taxon>
        <taxon>Endopterygota</taxon>
        <taxon>Lepidoptera</taxon>
        <taxon>Glossata</taxon>
        <taxon>Ditrysia</taxon>
        <taxon>Tineoidea</taxon>
        <taxon>Psychidae</taxon>
        <taxon>Oiketicinae</taxon>
        <taxon>Eumeta</taxon>
    </lineage>
</organism>
<feature type="region of interest" description="Disordered" evidence="1">
    <location>
        <begin position="1"/>
        <end position="54"/>
    </location>
</feature>